<dbReference type="GO" id="GO:0016787">
    <property type="term" value="F:hydrolase activity"/>
    <property type="evidence" value="ECO:0007669"/>
    <property type="project" value="UniProtKB-KW"/>
</dbReference>
<dbReference type="EMBL" id="PVTF01000011">
    <property type="protein sequence ID" value="PRY36745.1"/>
    <property type="molecule type" value="Genomic_DNA"/>
</dbReference>
<dbReference type="InterPro" id="IPR032465">
    <property type="entry name" value="ACMSD"/>
</dbReference>
<dbReference type="Gene3D" id="3.20.20.140">
    <property type="entry name" value="Metal-dependent hydrolases"/>
    <property type="match status" value="1"/>
</dbReference>
<dbReference type="Pfam" id="PF04909">
    <property type="entry name" value="Amidohydro_2"/>
    <property type="match status" value="1"/>
</dbReference>
<keyword evidence="3" id="KW-0378">Hydrolase</keyword>
<dbReference type="InterPro" id="IPR032466">
    <property type="entry name" value="Metal_Hydrolase"/>
</dbReference>
<proteinExistence type="predicted"/>
<keyword evidence="1" id="KW-0456">Lyase</keyword>
<dbReference type="GO" id="GO:0005737">
    <property type="term" value="C:cytoplasm"/>
    <property type="evidence" value="ECO:0007669"/>
    <property type="project" value="TreeGrafter"/>
</dbReference>
<feature type="domain" description="Amidohydrolase-related" evidence="2">
    <location>
        <begin position="9"/>
        <end position="308"/>
    </location>
</feature>
<sequence length="316" mass="33923">MPLSSEPLIDVHAHFVTGSYVAAAEAAGVLHPDGMPSWPTWSSADHLDLMDRGGIRTSLLSLSSPGTHFGDDRAARLLSREVNEFAAGVREEHPTRFGFFASLPLPDTEGALEEAVHGLDVLGADGVVVLTNHGGVYLGDARYEPLWRELDARAAVVFVHPTSPPHADAVTSGRPRPMLEFVFDSARAAADLVFAGVQARYPRIEWIFTHGGGALPLLAGRMEMFRLALGLGGDPVRDRLRGLWFDLAGTPFPDQVPAVDRAFGTGKLLYGSDYCWTPADLVLGQLATVDAAPGGWRSLTTGNAERLFARLGSQHP</sequence>
<dbReference type="Proteomes" id="UP000239494">
    <property type="component" value="Unassembled WGS sequence"/>
</dbReference>
<dbReference type="RefSeq" id="WP_211304670.1">
    <property type="nucleotide sequence ID" value="NZ_PVTF01000011.1"/>
</dbReference>
<dbReference type="PANTHER" id="PTHR21240:SF28">
    <property type="entry name" value="ISO-OROTATE DECARBOXYLASE (EUROFUNG)"/>
    <property type="match status" value="1"/>
</dbReference>
<dbReference type="PANTHER" id="PTHR21240">
    <property type="entry name" value="2-AMINO-3-CARBOXYLMUCONATE-6-SEMIALDEHYDE DECARBOXYLASE"/>
    <property type="match status" value="1"/>
</dbReference>
<dbReference type="AlphaFoldDB" id="A0A2T0STK7"/>
<evidence type="ECO:0000256" key="1">
    <source>
        <dbReference type="ARBA" id="ARBA00023239"/>
    </source>
</evidence>
<evidence type="ECO:0000259" key="2">
    <source>
        <dbReference type="Pfam" id="PF04909"/>
    </source>
</evidence>
<protein>
    <submittedName>
        <fullName evidence="3">Putative TIM-barrel fold metal-dependent hydrolase</fullName>
    </submittedName>
</protein>
<organism evidence="3 4">
    <name type="scientific">Umezawaea tangerina</name>
    <dbReference type="NCBI Taxonomy" id="84725"/>
    <lineage>
        <taxon>Bacteria</taxon>
        <taxon>Bacillati</taxon>
        <taxon>Actinomycetota</taxon>
        <taxon>Actinomycetes</taxon>
        <taxon>Pseudonocardiales</taxon>
        <taxon>Pseudonocardiaceae</taxon>
        <taxon>Umezawaea</taxon>
    </lineage>
</organism>
<comment type="caution">
    <text evidence="3">The sequence shown here is derived from an EMBL/GenBank/DDBJ whole genome shotgun (WGS) entry which is preliminary data.</text>
</comment>
<keyword evidence="4" id="KW-1185">Reference proteome</keyword>
<name>A0A2T0STK7_9PSEU</name>
<gene>
    <name evidence="3" type="ORF">CLV43_111117</name>
</gene>
<evidence type="ECO:0000313" key="3">
    <source>
        <dbReference type="EMBL" id="PRY36745.1"/>
    </source>
</evidence>
<dbReference type="GO" id="GO:0019748">
    <property type="term" value="P:secondary metabolic process"/>
    <property type="evidence" value="ECO:0007669"/>
    <property type="project" value="TreeGrafter"/>
</dbReference>
<evidence type="ECO:0000313" key="4">
    <source>
        <dbReference type="Proteomes" id="UP000239494"/>
    </source>
</evidence>
<dbReference type="SUPFAM" id="SSF51556">
    <property type="entry name" value="Metallo-dependent hydrolases"/>
    <property type="match status" value="1"/>
</dbReference>
<reference evidence="3 4" key="1">
    <citation type="submission" date="2018-03" db="EMBL/GenBank/DDBJ databases">
        <title>Genomic Encyclopedia of Archaeal and Bacterial Type Strains, Phase II (KMG-II): from individual species to whole genera.</title>
        <authorList>
            <person name="Goeker M."/>
        </authorList>
    </citation>
    <scope>NUCLEOTIDE SEQUENCE [LARGE SCALE GENOMIC DNA]</scope>
    <source>
        <strain evidence="3 4">DSM 44720</strain>
    </source>
</reference>
<accession>A0A2T0STK7</accession>
<dbReference type="GO" id="GO:0016831">
    <property type="term" value="F:carboxy-lyase activity"/>
    <property type="evidence" value="ECO:0007669"/>
    <property type="project" value="InterPro"/>
</dbReference>
<dbReference type="InterPro" id="IPR006680">
    <property type="entry name" value="Amidohydro-rel"/>
</dbReference>